<name>A0ABW4MB40_9SPHN</name>
<protein>
    <recommendedName>
        <fullName evidence="4">Nicotinamide riboside transporter PnuC</fullName>
    </recommendedName>
</protein>
<dbReference type="EMBL" id="JBHUEL010000003">
    <property type="protein sequence ID" value="MFD1765923.1"/>
    <property type="molecule type" value="Genomic_DNA"/>
</dbReference>
<sequence length="138" mass="15506">MDHKLIYYIVLAATVAAAFWKGARSEKWGAVTALAGSVASTVTAFNANWSGLIVQLLLVDLMVLASFWWLALNSRRFWPYWVTGWQLVAVLVHLQRALFADILPEPYALMTMYLAYPTLLLILYASMQHGPQDRSSPC</sequence>
<evidence type="ECO:0008006" key="4">
    <source>
        <dbReference type="Google" id="ProtNLM"/>
    </source>
</evidence>
<keyword evidence="3" id="KW-1185">Reference proteome</keyword>
<organism evidence="2 3">
    <name type="scientific">Sphingorhabdus buctiana</name>
    <dbReference type="NCBI Taxonomy" id="1508805"/>
    <lineage>
        <taxon>Bacteria</taxon>
        <taxon>Pseudomonadati</taxon>
        <taxon>Pseudomonadota</taxon>
        <taxon>Alphaproteobacteria</taxon>
        <taxon>Sphingomonadales</taxon>
        <taxon>Sphingomonadaceae</taxon>
        <taxon>Sphingorhabdus</taxon>
    </lineage>
</organism>
<keyword evidence="1" id="KW-0812">Transmembrane</keyword>
<dbReference type="RefSeq" id="WP_381511474.1">
    <property type="nucleotide sequence ID" value="NZ_JBHUEL010000003.1"/>
</dbReference>
<proteinExistence type="predicted"/>
<accession>A0ABW4MB40</accession>
<evidence type="ECO:0000256" key="1">
    <source>
        <dbReference type="SAM" id="Phobius"/>
    </source>
</evidence>
<keyword evidence="1" id="KW-1133">Transmembrane helix</keyword>
<evidence type="ECO:0000313" key="3">
    <source>
        <dbReference type="Proteomes" id="UP001597215"/>
    </source>
</evidence>
<gene>
    <name evidence="2" type="ORF">ACFSAG_03600</name>
</gene>
<feature type="transmembrane region" description="Helical" evidence="1">
    <location>
        <begin position="77"/>
        <end position="95"/>
    </location>
</feature>
<dbReference type="Proteomes" id="UP001597215">
    <property type="component" value="Unassembled WGS sequence"/>
</dbReference>
<feature type="transmembrane region" description="Helical" evidence="1">
    <location>
        <begin position="52"/>
        <end position="70"/>
    </location>
</feature>
<comment type="caution">
    <text evidence="2">The sequence shown here is derived from an EMBL/GenBank/DDBJ whole genome shotgun (WGS) entry which is preliminary data.</text>
</comment>
<feature type="transmembrane region" description="Helical" evidence="1">
    <location>
        <begin position="6"/>
        <end position="23"/>
    </location>
</feature>
<evidence type="ECO:0000313" key="2">
    <source>
        <dbReference type="EMBL" id="MFD1765923.1"/>
    </source>
</evidence>
<keyword evidence="1" id="KW-0472">Membrane</keyword>
<reference evidence="3" key="1">
    <citation type="journal article" date="2019" name="Int. J. Syst. Evol. Microbiol.">
        <title>The Global Catalogue of Microorganisms (GCM) 10K type strain sequencing project: providing services to taxonomists for standard genome sequencing and annotation.</title>
        <authorList>
            <consortium name="The Broad Institute Genomics Platform"/>
            <consortium name="The Broad Institute Genome Sequencing Center for Infectious Disease"/>
            <person name="Wu L."/>
            <person name="Ma J."/>
        </authorList>
    </citation>
    <scope>NUCLEOTIDE SEQUENCE [LARGE SCALE GENOMIC DNA]</scope>
    <source>
        <strain evidence="3">CGMCC 1.12449</strain>
    </source>
</reference>
<feature type="transmembrane region" description="Helical" evidence="1">
    <location>
        <begin position="107"/>
        <end position="125"/>
    </location>
</feature>